<feature type="compositionally biased region" description="Basic and acidic residues" evidence="19">
    <location>
        <begin position="1159"/>
        <end position="1169"/>
    </location>
</feature>
<feature type="transmembrane region" description="Helical" evidence="20">
    <location>
        <begin position="164"/>
        <end position="185"/>
    </location>
</feature>
<dbReference type="PROSITE" id="PS50125">
    <property type="entry name" value="GUANYLATE_CYCLASE_2"/>
    <property type="match status" value="2"/>
</dbReference>
<dbReference type="GO" id="GO:0005524">
    <property type="term" value="F:ATP binding"/>
    <property type="evidence" value="ECO:0007669"/>
    <property type="project" value="UniProtKB-KW"/>
</dbReference>
<keyword evidence="12" id="KW-0115">cAMP biosynthesis</keyword>
<feature type="compositionally biased region" description="Polar residues" evidence="19">
    <location>
        <begin position="1176"/>
        <end position="1193"/>
    </location>
</feature>
<dbReference type="SUPFAM" id="SSF55073">
    <property type="entry name" value="Nucleotide cyclase"/>
    <property type="match status" value="2"/>
</dbReference>
<feature type="region of interest" description="Disordered" evidence="19">
    <location>
        <begin position="1228"/>
        <end position="1254"/>
    </location>
</feature>
<keyword evidence="11 20" id="KW-1133">Transmembrane helix</keyword>
<evidence type="ECO:0000256" key="19">
    <source>
        <dbReference type="SAM" id="MobiDB-lite"/>
    </source>
</evidence>
<dbReference type="HOGENOM" id="CLU_001072_2_1_1"/>
<feature type="binding site" evidence="16">
    <location>
        <position position="932"/>
    </location>
    <ligand>
        <name>ATP</name>
        <dbReference type="ChEBI" id="CHEBI:30616"/>
    </ligand>
</feature>
<feature type="binding site" evidence="17">
    <location>
        <position position="291"/>
    </location>
    <ligand>
        <name>Mg(2+)</name>
        <dbReference type="ChEBI" id="CHEBI:18420"/>
        <label>2</label>
        <note>catalytic</note>
    </ligand>
</feature>
<dbReference type="PROSITE" id="PS00452">
    <property type="entry name" value="GUANYLATE_CYCLASE_1"/>
    <property type="match status" value="2"/>
</dbReference>
<dbReference type="CDD" id="cd07302">
    <property type="entry name" value="CHD"/>
    <property type="match status" value="2"/>
</dbReference>
<evidence type="ECO:0000256" key="9">
    <source>
        <dbReference type="ARBA" id="ARBA00022840"/>
    </source>
</evidence>
<evidence type="ECO:0000256" key="14">
    <source>
        <dbReference type="ARBA" id="ARBA00023180"/>
    </source>
</evidence>
<name>V4ASD2_LOTGI</name>
<feature type="binding site" evidence="17">
    <location>
        <position position="335"/>
    </location>
    <ligand>
        <name>Mg(2+)</name>
        <dbReference type="ChEBI" id="CHEBI:18420"/>
        <label>2</label>
        <note>catalytic</note>
    </ligand>
</feature>
<evidence type="ECO:0000256" key="20">
    <source>
        <dbReference type="SAM" id="Phobius"/>
    </source>
</evidence>
<evidence type="ECO:0000256" key="18">
    <source>
        <dbReference type="RuleBase" id="RU000405"/>
    </source>
</evidence>
<dbReference type="RefSeq" id="XP_009049146.1">
    <property type="nucleotide sequence ID" value="XM_009050898.1"/>
</dbReference>
<dbReference type="GO" id="GO:0004016">
    <property type="term" value="F:adenylate cyclase activity"/>
    <property type="evidence" value="ECO:0007669"/>
    <property type="project" value="UniProtKB-EC"/>
</dbReference>
<organism evidence="22 23">
    <name type="scientific">Lottia gigantea</name>
    <name type="common">Giant owl limpet</name>
    <dbReference type="NCBI Taxonomy" id="225164"/>
    <lineage>
        <taxon>Eukaryota</taxon>
        <taxon>Metazoa</taxon>
        <taxon>Spiralia</taxon>
        <taxon>Lophotrochozoa</taxon>
        <taxon>Mollusca</taxon>
        <taxon>Gastropoda</taxon>
        <taxon>Patellogastropoda</taxon>
        <taxon>Lottioidea</taxon>
        <taxon>Lottiidae</taxon>
        <taxon>Lottia</taxon>
    </lineage>
</organism>
<keyword evidence="6 17" id="KW-0479">Metal-binding</keyword>
<dbReference type="GeneID" id="20234413"/>
<comment type="similarity">
    <text evidence="18">Belongs to the adenylyl cyclase class-4/guanylyl cyclase family.</text>
</comment>
<feature type="domain" description="Guanylate cyclase" evidence="21">
    <location>
        <begin position="286"/>
        <end position="413"/>
    </location>
</feature>
<feature type="domain" description="Guanylate cyclase" evidence="21">
    <location>
        <begin position="880"/>
        <end position="1023"/>
    </location>
</feature>
<feature type="region of interest" description="Disordered" evidence="19">
    <location>
        <begin position="1134"/>
        <end position="1194"/>
    </location>
</feature>
<dbReference type="OMA" id="WAWSSQS"/>
<dbReference type="AlphaFoldDB" id="V4ASD2"/>
<evidence type="ECO:0000256" key="3">
    <source>
        <dbReference type="ARBA" id="ARBA00004141"/>
    </source>
</evidence>
<dbReference type="FunFam" id="3.30.70.1230:FF:000002">
    <property type="entry name" value="Adenylate cyclase"/>
    <property type="match status" value="1"/>
</dbReference>
<feature type="compositionally biased region" description="Pro residues" evidence="19">
    <location>
        <begin position="1081"/>
        <end position="1092"/>
    </location>
</feature>
<feature type="binding site" evidence="16">
    <location>
        <position position="1056"/>
    </location>
    <ligand>
        <name>ATP</name>
        <dbReference type="ChEBI" id="CHEBI:30616"/>
    </ligand>
</feature>
<feature type="binding site" evidence="16">
    <location>
        <begin position="1017"/>
        <end position="1021"/>
    </location>
    <ligand>
        <name>ATP</name>
        <dbReference type="ChEBI" id="CHEBI:30616"/>
    </ligand>
</feature>
<keyword evidence="15 18" id="KW-0456">Lyase</keyword>
<dbReference type="PANTHER" id="PTHR45627:SF26">
    <property type="entry name" value="ADENYLATE CYCLASE TYPE 1"/>
    <property type="match status" value="1"/>
</dbReference>
<feature type="binding site" evidence="16">
    <location>
        <begin position="291"/>
        <end position="296"/>
    </location>
    <ligand>
        <name>ATP</name>
        <dbReference type="ChEBI" id="CHEBI:30616"/>
    </ligand>
</feature>
<comment type="catalytic activity">
    <reaction evidence="1">
        <text>ATP = 3',5'-cyclic AMP + diphosphate</text>
        <dbReference type="Rhea" id="RHEA:15389"/>
        <dbReference type="ChEBI" id="CHEBI:30616"/>
        <dbReference type="ChEBI" id="CHEBI:33019"/>
        <dbReference type="ChEBI" id="CHEBI:58165"/>
        <dbReference type="EC" id="4.6.1.1"/>
    </reaction>
</comment>
<sequence length="1254" mass="142197">METAMENTPMLKRAKKPKFCRILSRYHFDCDELERLYNRYVYKLQQSSVVYMLALFIVLTLCLSILNFFFSKTLTVLGLYLSVQCVFFIIVFIFIHTKFMKESHFSLICYILLLFLIGFSIFSFPTDFGIILPDMPPVHYHPADGVWETVYVIFMIYSLMPLRTLIAAVIGILLPVAHLAVSAFLANYFPSLLWRQLIANGVLFLCVNVAGILIHNLTERSQRKTFMDTRNCIAARLEIEDENEKLEKLLLSVLPQHVAIEMKRDMTNPHHGPFHKIYIQRHDNVTILFADIVGFTVLASQCTAQELVRILNELFGRFDHLAKNNNCLRIKILGDCYYCVSGLPEPHSDHAKCCVEMGLDMIDAIASVCESTDVRLNMRVGLHTGAVLCGVLGLKRWQYDVWSHDVTLANQMEAGGLPGMVHITQTTLDHLHGEYEVEPGNGGDRNTFLKQHTIETFFIKAKHPRRHSSLLYRDWAGLRPKKLSFKNVSNCVMRLMQAVKFNAEIPFSNVLTPTQEENKSSKLVSIFRRMTYLFYSRSDKVTIFNLNTIFSFTSSNKNCIYRHSQFPLPTNRVNKYLAQAITARYVEQEKSNHVNFVTLRFKTSLKEQRYQAAGDFAFSGSMICAMVMLICIAGMQTVILPRTLLLLMMFLATFTWISIILILILSINIKCTLFDIRRSSCIRLFVMMTTILLIYATTQINVLCCKGGNFINVLANVTFTTSKSDNHLSCDIPNYIYLSCIMGYISISIFLKLSALIKLFLMILMASGYIVQMVFTHEMLFLVFDKKTNTIVPSNIIGIVVLIIFTITLYIQGRQQEWTSRLDFLWKVQATEEKIEMTELQVNNRNILCNMLPSHVASHFVDNQRGNFMDLYSQQYSKVGVFFASIPNFSEFYTELDANNQGVECLRVLNEIIADFDELLNAPRFRAIDKIKTIGSSYMAAIGLMPEYLIQDNDTSVTHSLALLVEFAFGMKDKLRIINENSYNHFVIKIGVNLGPVVAGVIGARKPQYDIWGNTVNVASRMESTGKPDHIQVTEEVYAALKDMYDFKCRGRITVKGKGEMITYFLVGRRSGGMFQDNPSPLTPDSPRFPRPPSREGAIMIRQGSGGNLRELQKQGSLTSQGRIPSSYTVLGIERQPSIDSQRGSGATPTSSLNKKRKNGTDSPKDPNRKPHRKLSNSSVTNCLAADQPTTRIDSPELPAVHYMNVKMQSNKSPVIQNFLFDGLKCVDSKKGDSPEMKPPVPKMTKSSSVPGTK</sequence>
<dbReference type="OrthoDB" id="2107370at2759"/>
<proteinExistence type="inferred from homology"/>
<dbReference type="PIRSF" id="PIRSF039050">
    <property type="entry name" value="Ade_cyc"/>
    <property type="match status" value="1"/>
</dbReference>
<dbReference type="PANTHER" id="PTHR45627">
    <property type="entry name" value="ADENYLATE CYCLASE TYPE 1"/>
    <property type="match status" value="1"/>
</dbReference>
<keyword evidence="14" id="KW-0325">Glycoprotein</keyword>
<feature type="compositionally biased region" description="Polar residues" evidence="19">
    <location>
        <begin position="1245"/>
        <end position="1254"/>
    </location>
</feature>
<feature type="binding site" evidence="16">
    <location>
        <position position="379"/>
    </location>
    <ligand>
        <name>ATP</name>
        <dbReference type="ChEBI" id="CHEBI:30616"/>
    </ligand>
</feature>
<dbReference type="InterPro" id="IPR032628">
    <property type="entry name" value="AC_N"/>
</dbReference>
<dbReference type="GO" id="GO:0006171">
    <property type="term" value="P:cAMP biosynthetic process"/>
    <property type="evidence" value="ECO:0007669"/>
    <property type="project" value="UniProtKB-KW"/>
</dbReference>
<dbReference type="InterPro" id="IPR018297">
    <property type="entry name" value="A/G_cyclase_CS"/>
</dbReference>
<dbReference type="InterPro" id="IPR001054">
    <property type="entry name" value="A/G_cyclase"/>
</dbReference>
<feature type="transmembrane region" description="Helical" evidence="20">
    <location>
        <begin position="645"/>
        <end position="669"/>
    </location>
</feature>
<evidence type="ECO:0000256" key="8">
    <source>
        <dbReference type="ARBA" id="ARBA00022741"/>
    </source>
</evidence>
<dbReference type="FunFam" id="3.30.70.1230:FF:000001">
    <property type="entry name" value="Adenylate cyclase"/>
    <property type="match status" value="1"/>
</dbReference>
<dbReference type="Proteomes" id="UP000030746">
    <property type="component" value="Unassembled WGS sequence"/>
</dbReference>
<evidence type="ECO:0000256" key="10">
    <source>
        <dbReference type="ARBA" id="ARBA00022842"/>
    </source>
</evidence>
<evidence type="ECO:0000256" key="4">
    <source>
        <dbReference type="ARBA" id="ARBA00012201"/>
    </source>
</evidence>
<dbReference type="SMART" id="SM00044">
    <property type="entry name" value="CYCc"/>
    <property type="match status" value="2"/>
</dbReference>
<reference evidence="22 23" key="1">
    <citation type="journal article" date="2013" name="Nature">
        <title>Insights into bilaterian evolution from three spiralian genomes.</title>
        <authorList>
            <person name="Simakov O."/>
            <person name="Marletaz F."/>
            <person name="Cho S.J."/>
            <person name="Edsinger-Gonzales E."/>
            <person name="Havlak P."/>
            <person name="Hellsten U."/>
            <person name="Kuo D.H."/>
            <person name="Larsson T."/>
            <person name="Lv J."/>
            <person name="Arendt D."/>
            <person name="Savage R."/>
            <person name="Osoegawa K."/>
            <person name="de Jong P."/>
            <person name="Grimwood J."/>
            <person name="Chapman J.A."/>
            <person name="Shapiro H."/>
            <person name="Aerts A."/>
            <person name="Otillar R.P."/>
            <person name="Terry A.Y."/>
            <person name="Boore J.L."/>
            <person name="Grigoriev I.V."/>
            <person name="Lindberg D.R."/>
            <person name="Seaver E.C."/>
            <person name="Weisblat D.A."/>
            <person name="Putnam N.H."/>
            <person name="Rokhsar D.S."/>
        </authorList>
    </citation>
    <scope>NUCLEOTIDE SEQUENCE [LARGE SCALE GENOMIC DNA]</scope>
</reference>
<protein>
    <recommendedName>
        <fullName evidence="4">adenylate cyclase</fullName>
        <ecNumber evidence="4">4.6.1.1</ecNumber>
    </recommendedName>
</protein>
<feature type="region of interest" description="Disordered" evidence="19">
    <location>
        <begin position="1073"/>
        <end position="1097"/>
    </location>
</feature>
<keyword evidence="5 20" id="KW-0812">Transmembrane</keyword>
<feature type="transmembrane region" description="Helical" evidence="20">
    <location>
        <begin position="138"/>
        <end position="157"/>
    </location>
</feature>
<evidence type="ECO:0000256" key="2">
    <source>
        <dbReference type="ARBA" id="ARBA00001936"/>
    </source>
</evidence>
<evidence type="ECO:0000313" key="23">
    <source>
        <dbReference type="Proteomes" id="UP000030746"/>
    </source>
</evidence>
<feature type="transmembrane region" description="Helical" evidence="20">
    <location>
        <begin position="49"/>
        <end position="70"/>
    </location>
</feature>
<dbReference type="GO" id="GO:0046872">
    <property type="term" value="F:metal ion binding"/>
    <property type="evidence" value="ECO:0007669"/>
    <property type="project" value="UniProtKB-KW"/>
</dbReference>
<keyword evidence="9 16" id="KW-0067">ATP-binding</keyword>
<comment type="cofactor">
    <cofactor evidence="2">
        <name>Mn(2+)</name>
        <dbReference type="ChEBI" id="CHEBI:29035"/>
    </cofactor>
</comment>
<evidence type="ECO:0000256" key="11">
    <source>
        <dbReference type="ARBA" id="ARBA00022989"/>
    </source>
</evidence>
<dbReference type="KEGG" id="lgi:LOTGIDRAFT_141290"/>
<dbReference type="CTD" id="20234413"/>
<feature type="transmembrane region" description="Helical" evidence="20">
    <location>
        <begin position="735"/>
        <end position="753"/>
    </location>
</feature>
<feature type="binding site" evidence="17">
    <location>
        <position position="291"/>
    </location>
    <ligand>
        <name>Mg(2+)</name>
        <dbReference type="ChEBI" id="CHEBI:18420"/>
        <label>1</label>
        <note>catalytic</note>
    </ligand>
</feature>
<gene>
    <name evidence="22" type="ORF">LOTGIDRAFT_141290</name>
</gene>
<feature type="transmembrane region" description="Helical" evidence="20">
    <location>
        <begin position="760"/>
        <end position="784"/>
    </location>
</feature>
<feature type="binding site" evidence="17">
    <location>
        <position position="335"/>
    </location>
    <ligand>
        <name>Mg(2+)</name>
        <dbReference type="ChEBI" id="CHEBI:18420"/>
        <label>1</label>
        <note>catalytic</note>
    </ligand>
</feature>
<evidence type="ECO:0000256" key="16">
    <source>
        <dbReference type="PIRSR" id="PIRSR039050-50"/>
    </source>
</evidence>
<keyword evidence="10 17" id="KW-0460">Magnesium</keyword>
<feature type="transmembrane region" description="Helical" evidence="20">
    <location>
        <begin position="681"/>
        <end position="700"/>
    </location>
</feature>
<keyword evidence="7" id="KW-0677">Repeat</keyword>
<dbReference type="Pfam" id="PF00211">
    <property type="entry name" value="Guanylate_cyc"/>
    <property type="match status" value="2"/>
</dbReference>
<feature type="transmembrane region" description="Helical" evidence="20">
    <location>
        <begin position="790"/>
        <end position="811"/>
    </location>
</feature>
<comment type="subcellular location">
    <subcellularLocation>
        <location evidence="3">Membrane</location>
        <topology evidence="3">Multi-pass membrane protein</topology>
    </subcellularLocation>
</comment>
<dbReference type="GO" id="GO:0005886">
    <property type="term" value="C:plasma membrane"/>
    <property type="evidence" value="ECO:0007669"/>
    <property type="project" value="InterPro"/>
</dbReference>
<evidence type="ECO:0000256" key="1">
    <source>
        <dbReference type="ARBA" id="ARBA00001593"/>
    </source>
</evidence>
<dbReference type="InterPro" id="IPR030672">
    <property type="entry name" value="Adcy"/>
</dbReference>
<keyword evidence="23" id="KW-1185">Reference proteome</keyword>
<feature type="binding site" evidence="17">
    <location>
        <position position="292"/>
    </location>
    <ligand>
        <name>Mg(2+)</name>
        <dbReference type="ChEBI" id="CHEBI:18420"/>
        <label>2</label>
        <note>catalytic</note>
    </ligand>
</feature>
<dbReference type="Pfam" id="PF16214">
    <property type="entry name" value="AC_N"/>
    <property type="match status" value="1"/>
</dbReference>
<evidence type="ECO:0000256" key="13">
    <source>
        <dbReference type="ARBA" id="ARBA00023136"/>
    </source>
</evidence>
<feature type="transmembrane region" description="Helical" evidence="20">
    <location>
        <begin position="76"/>
        <end position="95"/>
    </location>
</feature>
<dbReference type="Gene3D" id="3.30.70.1230">
    <property type="entry name" value="Nucleotide cyclase"/>
    <property type="match status" value="2"/>
</dbReference>
<feature type="transmembrane region" description="Helical" evidence="20">
    <location>
        <begin position="197"/>
        <end position="217"/>
    </location>
</feature>
<evidence type="ECO:0000256" key="17">
    <source>
        <dbReference type="PIRSR" id="PIRSR039050-51"/>
    </source>
</evidence>
<dbReference type="EC" id="4.6.1.1" evidence="4"/>
<feature type="binding site" evidence="16">
    <location>
        <begin position="1010"/>
        <end position="1012"/>
    </location>
    <ligand>
        <name>ATP</name>
        <dbReference type="ChEBI" id="CHEBI:30616"/>
    </ligand>
</feature>
<evidence type="ECO:0000259" key="21">
    <source>
        <dbReference type="PROSITE" id="PS50125"/>
    </source>
</evidence>
<dbReference type="InterPro" id="IPR029787">
    <property type="entry name" value="Nucleotide_cyclase"/>
</dbReference>
<evidence type="ECO:0000256" key="7">
    <source>
        <dbReference type="ARBA" id="ARBA00022737"/>
    </source>
</evidence>
<keyword evidence="8 16" id="KW-0547">Nucleotide-binding</keyword>
<dbReference type="EMBL" id="KB200828">
    <property type="protein sequence ID" value="ESP00183.1"/>
    <property type="molecule type" value="Genomic_DNA"/>
</dbReference>
<dbReference type="GO" id="GO:0035556">
    <property type="term" value="P:intracellular signal transduction"/>
    <property type="evidence" value="ECO:0007669"/>
    <property type="project" value="InterPro"/>
</dbReference>
<evidence type="ECO:0000256" key="5">
    <source>
        <dbReference type="ARBA" id="ARBA00022692"/>
    </source>
</evidence>
<keyword evidence="17" id="KW-0464">Manganese</keyword>
<feature type="non-terminal residue" evidence="22">
    <location>
        <position position="1254"/>
    </location>
</feature>
<evidence type="ECO:0000256" key="15">
    <source>
        <dbReference type="ARBA" id="ARBA00023239"/>
    </source>
</evidence>
<evidence type="ECO:0000313" key="22">
    <source>
        <dbReference type="EMBL" id="ESP00183.1"/>
    </source>
</evidence>
<comment type="cofactor">
    <cofactor evidence="17">
        <name>Mg(2+)</name>
        <dbReference type="ChEBI" id="CHEBI:18420"/>
    </cofactor>
    <cofactor evidence="17">
        <name>Mn(2+)</name>
        <dbReference type="ChEBI" id="CHEBI:29035"/>
    </cofactor>
    <text evidence="17">Binds 2 magnesium ions per subunit. Is also active with manganese (in vitro).</text>
</comment>
<evidence type="ECO:0000256" key="6">
    <source>
        <dbReference type="ARBA" id="ARBA00022723"/>
    </source>
</evidence>
<feature type="compositionally biased region" description="Polar residues" evidence="19">
    <location>
        <begin position="1138"/>
        <end position="1153"/>
    </location>
</feature>
<evidence type="ECO:0000256" key="12">
    <source>
        <dbReference type="ARBA" id="ARBA00022998"/>
    </source>
</evidence>
<accession>V4ASD2</accession>
<feature type="binding site" evidence="16">
    <location>
        <begin position="333"/>
        <end position="335"/>
    </location>
    <ligand>
        <name>ATP</name>
        <dbReference type="ChEBI" id="CHEBI:30616"/>
    </ligand>
</feature>
<feature type="transmembrane region" description="Helical" evidence="20">
    <location>
        <begin position="616"/>
        <end position="639"/>
    </location>
</feature>
<feature type="transmembrane region" description="Helical" evidence="20">
    <location>
        <begin position="107"/>
        <end position="126"/>
    </location>
</feature>
<dbReference type="STRING" id="225164.V4ASD2"/>
<dbReference type="GO" id="GO:0007189">
    <property type="term" value="P:adenylate cyclase-activating G protein-coupled receptor signaling pathway"/>
    <property type="evidence" value="ECO:0007669"/>
    <property type="project" value="TreeGrafter"/>
</dbReference>
<keyword evidence="13 20" id="KW-0472">Membrane</keyword>